<dbReference type="Proteomes" id="UP000785679">
    <property type="component" value="Unassembled WGS sequence"/>
</dbReference>
<protein>
    <submittedName>
        <fullName evidence="1">Uncharacterized protein</fullName>
    </submittedName>
</protein>
<evidence type="ECO:0000313" key="1">
    <source>
        <dbReference type="EMBL" id="TNV80866.1"/>
    </source>
</evidence>
<accession>A0A8J8NSK9</accession>
<comment type="caution">
    <text evidence="1">The sequence shown here is derived from an EMBL/GenBank/DDBJ whole genome shotgun (WGS) entry which is preliminary data.</text>
</comment>
<sequence>MAHPLQMLWSYGFTGWSGPNIVNPHATIEMPFLNIKSQFTELQRKLCEGVQCTERLMSQLNEQGASESVLIYKISQAKPINTIMLNYLRVATAKGAILELRGWKDISAVEYQQRLRNQEVIEYEIEFLALIDAIQNLKNVLSERPTTLKQDLDTMNYLRKSSTFPEDDSKRRKVLALQAAISSKQTVQKSISAHLERGIHLLFGWVLEQNI</sequence>
<evidence type="ECO:0000313" key="2">
    <source>
        <dbReference type="Proteomes" id="UP000785679"/>
    </source>
</evidence>
<organism evidence="1 2">
    <name type="scientific">Halteria grandinella</name>
    <dbReference type="NCBI Taxonomy" id="5974"/>
    <lineage>
        <taxon>Eukaryota</taxon>
        <taxon>Sar</taxon>
        <taxon>Alveolata</taxon>
        <taxon>Ciliophora</taxon>
        <taxon>Intramacronucleata</taxon>
        <taxon>Spirotrichea</taxon>
        <taxon>Stichotrichia</taxon>
        <taxon>Sporadotrichida</taxon>
        <taxon>Halteriidae</taxon>
        <taxon>Halteria</taxon>
    </lineage>
</organism>
<gene>
    <name evidence="1" type="ORF">FGO68_gene4814</name>
</gene>
<dbReference type="InterPro" id="IPR036464">
    <property type="entry name" value="Rubisco_LSMT_subst-bd_sf"/>
</dbReference>
<reference evidence="1" key="1">
    <citation type="submission" date="2019-06" db="EMBL/GenBank/DDBJ databases">
        <authorList>
            <person name="Zheng W."/>
        </authorList>
    </citation>
    <scope>NUCLEOTIDE SEQUENCE</scope>
    <source>
        <strain evidence="1">QDHG01</strain>
    </source>
</reference>
<proteinExistence type="predicted"/>
<name>A0A8J8NSK9_HALGN</name>
<keyword evidence="2" id="KW-1185">Reference proteome</keyword>
<dbReference type="EMBL" id="RRYP01006922">
    <property type="protein sequence ID" value="TNV80866.1"/>
    <property type="molecule type" value="Genomic_DNA"/>
</dbReference>
<dbReference type="AlphaFoldDB" id="A0A8J8NSK9"/>
<dbReference type="Gene3D" id="3.90.1420.10">
    <property type="entry name" value="Rubisco LSMT, substrate-binding domain"/>
    <property type="match status" value="1"/>
</dbReference>